<dbReference type="SMART" id="SM00382">
    <property type="entry name" value="AAA"/>
    <property type="match status" value="1"/>
</dbReference>
<dbReference type="GO" id="GO:0034040">
    <property type="term" value="F:ATPase-coupled lipid transmembrane transporter activity"/>
    <property type="evidence" value="ECO:0007669"/>
    <property type="project" value="TreeGrafter"/>
</dbReference>
<dbReference type="GO" id="GO:0005886">
    <property type="term" value="C:plasma membrane"/>
    <property type="evidence" value="ECO:0007669"/>
    <property type="project" value="UniProtKB-SubCell"/>
</dbReference>
<evidence type="ECO:0000256" key="4">
    <source>
        <dbReference type="ARBA" id="ARBA00022692"/>
    </source>
</evidence>
<keyword evidence="8 9" id="KW-0472">Membrane</keyword>
<evidence type="ECO:0000313" key="12">
    <source>
        <dbReference type="EMBL" id="MCS3904376.1"/>
    </source>
</evidence>
<feature type="transmembrane region" description="Helical" evidence="9">
    <location>
        <begin position="21"/>
        <end position="45"/>
    </location>
</feature>
<organism evidence="12 13">
    <name type="scientific">Methylohalomonas lacus</name>
    <dbReference type="NCBI Taxonomy" id="398773"/>
    <lineage>
        <taxon>Bacteria</taxon>
        <taxon>Pseudomonadati</taxon>
        <taxon>Pseudomonadota</taxon>
        <taxon>Gammaproteobacteria</taxon>
        <taxon>Methylohalomonadales</taxon>
        <taxon>Methylohalomonadaceae</taxon>
        <taxon>Methylohalomonas</taxon>
    </lineage>
</organism>
<feature type="domain" description="ABC transmembrane type-1" evidence="11">
    <location>
        <begin position="60"/>
        <end position="294"/>
    </location>
</feature>
<dbReference type="PROSITE" id="PS00211">
    <property type="entry name" value="ABC_TRANSPORTER_1"/>
    <property type="match status" value="1"/>
</dbReference>
<dbReference type="InterPro" id="IPR027417">
    <property type="entry name" value="P-loop_NTPase"/>
</dbReference>
<evidence type="ECO:0000256" key="8">
    <source>
        <dbReference type="ARBA" id="ARBA00023136"/>
    </source>
</evidence>
<dbReference type="PANTHER" id="PTHR24221:SF654">
    <property type="entry name" value="ATP-BINDING CASSETTE SUB-FAMILY B MEMBER 6"/>
    <property type="match status" value="1"/>
</dbReference>
<keyword evidence="5" id="KW-0547">Nucleotide-binding</keyword>
<feature type="transmembrane region" description="Helical" evidence="9">
    <location>
        <begin position="181"/>
        <end position="198"/>
    </location>
</feature>
<evidence type="ECO:0000259" key="10">
    <source>
        <dbReference type="PROSITE" id="PS50893"/>
    </source>
</evidence>
<comment type="subcellular location">
    <subcellularLocation>
        <location evidence="1">Cell membrane</location>
        <topology evidence="1">Multi-pass membrane protein</topology>
    </subcellularLocation>
</comment>
<proteinExistence type="predicted"/>
<dbReference type="Pfam" id="PF00005">
    <property type="entry name" value="ABC_tran"/>
    <property type="match status" value="1"/>
</dbReference>
<dbReference type="RefSeq" id="WP_259057209.1">
    <property type="nucleotide sequence ID" value="NZ_JANUCT010000021.1"/>
</dbReference>
<dbReference type="GO" id="GO:0016887">
    <property type="term" value="F:ATP hydrolysis activity"/>
    <property type="evidence" value="ECO:0007669"/>
    <property type="project" value="InterPro"/>
</dbReference>
<protein>
    <submittedName>
        <fullName evidence="12">ABC-type bacteriocin/lantibiotic exporter with double-glycine peptidase domain</fullName>
    </submittedName>
</protein>
<dbReference type="Proteomes" id="UP001204445">
    <property type="component" value="Unassembled WGS sequence"/>
</dbReference>
<dbReference type="InterPro" id="IPR003439">
    <property type="entry name" value="ABC_transporter-like_ATP-bd"/>
</dbReference>
<dbReference type="Gene3D" id="1.20.1560.10">
    <property type="entry name" value="ABC transporter type 1, transmembrane domain"/>
    <property type="match status" value="1"/>
</dbReference>
<dbReference type="InterPro" id="IPR039421">
    <property type="entry name" value="Type_1_exporter"/>
</dbReference>
<dbReference type="SUPFAM" id="SSF52540">
    <property type="entry name" value="P-loop containing nucleoside triphosphate hydrolases"/>
    <property type="match status" value="1"/>
</dbReference>
<dbReference type="AlphaFoldDB" id="A0AAE3L2E1"/>
<evidence type="ECO:0000256" key="1">
    <source>
        <dbReference type="ARBA" id="ARBA00004651"/>
    </source>
</evidence>
<feature type="transmembrane region" description="Helical" evidence="9">
    <location>
        <begin position="158"/>
        <end position="175"/>
    </location>
</feature>
<dbReference type="PROSITE" id="PS50929">
    <property type="entry name" value="ABC_TM1F"/>
    <property type="match status" value="1"/>
</dbReference>
<dbReference type="Gene3D" id="3.40.50.300">
    <property type="entry name" value="P-loop containing nucleotide triphosphate hydrolases"/>
    <property type="match status" value="1"/>
</dbReference>
<dbReference type="SUPFAM" id="SSF90123">
    <property type="entry name" value="ABC transporter transmembrane region"/>
    <property type="match status" value="1"/>
</dbReference>
<keyword evidence="13" id="KW-1185">Reference proteome</keyword>
<feature type="domain" description="ABC transporter" evidence="10">
    <location>
        <begin position="362"/>
        <end position="592"/>
    </location>
</feature>
<evidence type="ECO:0000256" key="5">
    <source>
        <dbReference type="ARBA" id="ARBA00022741"/>
    </source>
</evidence>
<keyword evidence="7 9" id="KW-1133">Transmembrane helix</keyword>
<keyword evidence="2" id="KW-0813">Transport</keyword>
<evidence type="ECO:0000313" key="13">
    <source>
        <dbReference type="Proteomes" id="UP001204445"/>
    </source>
</evidence>
<evidence type="ECO:0000256" key="3">
    <source>
        <dbReference type="ARBA" id="ARBA00022475"/>
    </source>
</evidence>
<reference evidence="12" key="1">
    <citation type="submission" date="2022-08" db="EMBL/GenBank/DDBJ databases">
        <title>Genomic Encyclopedia of Type Strains, Phase III (KMG-III): the genomes of soil and plant-associated and newly described type strains.</title>
        <authorList>
            <person name="Whitman W."/>
        </authorList>
    </citation>
    <scope>NUCLEOTIDE SEQUENCE</scope>
    <source>
        <strain evidence="12">HMT 1</strain>
    </source>
</reference>
<evidence type="ECO:0000256" key="2">
    <source>
        <dbReference type="ARBA" id="ARBA00022448"/>
    </source>
</evidence>
<dbReference type="Pfam" id="PF00664">
    <property type="entry name" value="ABC_membrane"/>
    <property type="match status" value="1"/>
</dbReference>
<dbReference type="PROSITE" id="PS50893">
    <property type="entry name" value="ABC_TRANSPORTER_2"/>
    <property type="match status" value="1"/>
</dbReference>
<accession>A0AAE3L2E1</accession>
<dbReference type="GO" id="GO:0140359">
    <property type="term" value="F:ABC-type transporter activity"/>
    <property type="evidence" value="ECO:0007669"/>
    <property type="project" value="InterPro"/>
</dbReference>
<gene>
    <name evidence="12" type="ORF">J2T55_002412</name>
</gene>
<keyword evidence="3" id="KW-1003">Cell membrane</keyword>
<dbReference type="InterPro" id="IPR017871">
    <property type="entry name" value="ABC_transporter-like_CS"/>
</dbReference>
<feature type="transmembrane region" description="Helical" evidence="9">
    <location>
        <begin position="266"/>
        <end position="284"/>
    </location>
</feature>
<evidence type="ECO:0000256" key="7">
    <source>
        <dbReference type="ARBA" id="ARBA00022989"/>
    </source>
</evidence>
<dbReference type="EMBL" id="JANUCT010000021">
    <property type="protein sequence ID" value="MCS3904376.1"/>
    <property type="molecule type" value="Genomic_DNA"/>
</dbReference>
<comment type="caution">
    <text evidence="12">The sequence shown here is derived from an EMBL/GenBank/DDBJ whole genome shotgun (WGS) entry which is preliminary data.</text>
</comment>
<dbReference type="FunFam" id="3.40.50.300:FF:000299">
    <property type="entry name" value="ABC transporter ATP-binding protein/permease"/>
    <property type="match status" value="1"/>
</dbReference>
<evidence type="ECO:0000256" key="6">
    <source>
        <dbReference type="ARBA" id="ARBA00022840"/>
    </source>
</evidence>
<dbReference type="PANTHER" id="PTHR24221">
    <property type="entry name" value="ATP-BINDING CASSETTE SUB-FAMILY B"/>
    <property type="match status" value="1"/>
</dbReference>
<dbReference type="InterPro" id="IPR036640">
    <property type="entry name" value="ABC1_TM_sf"/>
</dbReference>
<keyword evidence="4 9" id="KW-0812">Transmembrane</keyword>
<evidence type="ECO:0000256" key="9">
    <source>
        <dbReference type="SAM" id="Phobius"/>
    </source>
</evidence>
<dbReference type="InterPro" id="IPR003593">
    <property type="entry name" value="AAA+_ATPase"/>
</dbReference>
<evidence type="ECO:0000259" key="11">
    <source>
        <dbReference type="PROSITE" id="PS50929"/>
    </source>
</evidence>
<name>A0AAE3L2E1_9GAMM</name>
<sequence>MPEAFRKIFFLLSRGERRRGILVLGMITVMAVLETAGVASVMPFLSVLANPEVVRTNDKLALIYATFDFNSVDDFLMVLGIGAFLLILVSAVFRGITVYVMNRYVEMRGHGLACRLLETYLRQPYSFFLNRHSGDLSKSVLSEVAQLVSNVLRPGMELVAYSIVLLGILSLLLLIDPLLALAVGVVLGGLYGILYMMVRKRLARIGQDRIQANQERFTAAGEALSGIKDIKLLGREHAYLDRFLGPSFRFARHQATSHTLSQVPNYLVEAIAFGGIIVLVLVMLSNRGGVEGGMGEVLPLLGLYTFAGYRLKPAAQKLFSSLAKLRFGGPVLEAVYQDLEQRTALAEIRDVAEQPLVPKDAIALKDIYYTYPGAAREALSGINLSIPVGSSLGLIGTTGAGKTTLVDIILGLLRPTRGRIIVDDEPVTDSNLRAWQQTLGYVPQDIFLADNTVAENIALGIAADRIDRQQVERCARMAQVHEFIMQEMPEQYETRVGERGVRLSGGQRQRLGIARALYHDPAILVFDEATSALDTVTEQAVMEAIEGLHHKKTVILIAHRLTTVSNCDRIVRLERGRAMEENPDTILQKNNS</sequence>
<dbReference type="GO" id="GO:0005524">
    <property type="term" value="F:ATP binding"/>
    <property type="evidence" value="ECO:0007669"/>
    <property type="project" value="UniProtKB-KW"/>
</dbReference>
<keyword evidence="6" id="KW-0067">ATP-binding</keyword>
<feature type="transmembrane region" description="Helical" evidence="9">
    <location>
        <begin position="75"/>
        <end position="100"/>
    </location>
</feature>
<dbReference type="InterPro" id="IPR011527">
    <property type="entry name" value="ABC1_TM_dom"/>
</dbReference>